<accession>A0ABY9K417</accession>
<dbReference type="EMBL" id="CP129015">
    <property type="protein sequence ID" value="WLR44525.1"/>
    <property type="molecule type" value="Genomic_DNA"/>
</dbReference>
<evidence type="ECO:0000313" key="3">
    <source>
        <dbReference type="Proteomes" id="UP001197974"/>
    </source>
</evidence>
<organism evidence="2 3">
    <name type="scientific">Bacillus carboniphilus</name>
    <dbReference type="NCBI Taxonomy" id="86663"/>
    <lineage>
        <taxon>Bacteria</taxon>
        <taxon>Bacillati</taxon>
        <taxon>Bacillota</taxon>
        <taxon>Bacilli</taxon>
        <taxon>Bacillales</taxon>
        <taxon>Bacillaceae</taxon>
        <taxon>Bacillus</taxon>
    </lineage>
</organism>
<sequence length="89" mass="10411">MAYSRKEQETVLVYETETDQWTVYSTVPKHIRKLEKITDITITEYDERNNPAAAKGTLTAKQVSMKKERVMSEEQRQAAAERMRNRQSS</sequence>
<evidence type="ECO:0000256" key="1">
    <source>
        <dbReference type="SAM" id="MobiDB-lite"/>
    </source>
</evidence>
<proteinExistence type="predicted"/>
<reference evidence="2 3" key="1">
    <citation type="submission" date="2023-06" db="EMBL/GenBank/DDBJ databases">
        <title>Five Gram-positive bacteria isolated from mangrove sediments in Shenzhen, Guangdong, China.</title>
        <authorList>
            <person name="Yu S."/>
            <person name="Zheng W."/>
            <person name="Huang Y."/>
        </authorList>
    </citation>
    <scope>NUCLEOTIDE SEQUENCE [LARGE SCALE GENOMIC DNA]</scope>
    <source>
        <strain evidence="2 3">SaN35-3</strain>
        <plasmid evidence="2 3">unnamed2</plasmid>
    </source>
</reference>
<name>A0ABY9K417_9BACI</name>
<dbReference type="Proteomes" id="UP001197974">
    <property type="component" value="Plasmid unnamed2"/>
</dbReference>
<dbReference type="RefSeq" id="WP_226540820.1">
    <property type="nucleotide sequence ID" value="NZ_CP129015.1"/>
</dbReference>
<keyword evidence="3" id="KW-1185">Reference proteome</keyword>
<protein>
    <submittedName>
        <fullName evidence="2">Uncharacterized protein</fullName>
    </submittedName>
</protein>
<feature type="region of interest" description="Disordered" evidence="1">
    <location>
        <begin position="62"/>
        <end position="89"/>
    </location>
</feature>
<gene>
    <name evidence="2" type="ORF">LC087_19350</name>
</gene>
<geneLocation type="plasmid" evidence="2 3">
    <name>unnamed2</name>
</geneLocation>
<feature type="compositionally biased region" description="Basic and acidic residues" evidence="1">
    <location>
        <begin position="65"/>
        <end position="89"/>
    </location>
</feature>
<keyword evidence="2" id="KW-0614">Plasmid</keyword>
<evidence type="ECO:0000313" key="2">
    <source>
        <dbReference type="EMBL" id="WLR44525.1"/>
    </source>
</evidence>